<dbReference type="EMBL" id="DACTCB010000039">
    <property type="protein sequence ID" value="HAT4309484.1"/>
    <property type="molecule type" value="Genomic_DNA"/>
</dbReference>
<dbReference type="AlphaFoldDB" id="A0A8H9UYA9"/>
<reference evidence="1" key="1">
    <citation type="journal article" date="2018" name="Genome Biol.">
        <title>SKESA: strategic k-mer extension for scrupulous assemblies.</title>
        <authorList>
            <person name="Souvorov A."/>
            <person name="Agarwala R."/>
            <person name="Lipman D.J."/>
        </authorList>
    </citation>
    <scope>NUCLEOTIDE SEQUENCE</scope>
    <source>
        <strain evidence="1">C8</strain>
    </source>
</reference>
<reference evidence="1" key="2">
    <citation type="submission" date="2020-07" db="EMBL/GenBank/DDBJ databases">
        <authorList>
            <consortium name="NCBI Pathogen Detection Project"/>
        </authorList>
    </citation>
    <scope>NUCLEOTIDE SEQUENCE</scope>
    <source>
        <strain evidence="1">C8</strain>
    </source>
</reference>
<accession>A0A8H9UYA9</accession>
<sequence length="96" mass="11291">MIFFKPKTEEEKIEKELKSMERDFRFNKLSRKEVECLYFAKKNGIDLDSINKNTLKTIINISKMMADENISKEDILIAQNFTIISLLETLVNSKNK</sequence>
<organism evidence="1">
    <name type="scientific">Clostridium perfringens</name>
    <dbReference type="NCBI Taxonomy" id="1502"/>
    <lineage>
        <taxon>Bacteria</taxon>
        <taxon>Bacillati</taxon>
        <taxon>Bacillota</taxon>
        <taxon>Clostridia</taxon>
        <taxon>Eubacteriales</taxon>
        <taxon>Clostridiaceae</taxon>
        <taxon>Clostridium</taxon>
    </lineage>
</organism>
<dbReference type="RefSeq" id="WP_004456597.1">
    <property type="nucleotide sequence ID" value="NZ_CATNXJ010000017.1"/>
</dbReference>
<evidence type="ECO:0000313" key="1">
    <source>
        <dbReference type="EMBL" id="HAT4309484.1"/>
    </source>
</evidence>
<proteinExistence type="predicted"/>
<gene>
    <name evidence="1" type="ORF">I9080_003346</name>
</gene>
<comment type="caution">
    <text evidence="1">The sequence shown here is derived from an EMBL/GenBank/DDBJ whole genome shotgun (WGS) entry which is preliminary data.</text>
</comment>
<protein>
    <submittedName>
        <fullName evidence="1">Uncharacterized protein</fullName>
    </submittedName>
</protein>
<dbReference type="Proteomes" id="UP000859547">
    <property type="component" value="Unassembled WGS sequence"/>
</dbReference>
<name>A0A8H9UYA9_CLOPF</name>